<evidence type="ECO:0000256" key="3">
    <source>
        <dbReference type="PROSITE-ProRule" id="PRU00235"/>
    </source>
</evidence>
<dbReference type="PRINTS" id="PR00633">
    <property type="entry name" value="RCCNDNSATION"/>
</dbReference>
<dbReference type="GeneID" id="110980415"/>
<evidence type="ECO:0000256" key="4">
    <source>
        <dbReference type="SAM" id="MobiDB-lite"/>
    </source>
</evidence>
<evidence type="ECO:0000256" key="2">
    <source>
        <dbReference type="ARBA" id="ARBA00022737"/>
    </source>
</evidence>
<accession>A0A8B7YHN6</accession>
<dbReference type="AlphaFoldDB" id="A0A8B7YHN6"/>
<evidence type="ECO:0000313" key="8">
    <source>
        <dbReference type="RefSeq" id="XP_022092772.1"/>
    </source>
</evidence>
<dbReference type="Proteomes" id="UP000694845">
    <property type="component" value="Unplaced"/>
</dbReference>
<feature type="repeat" description="RCC1" evidence="3">
    <location>
        <begin position="273"/>
        <end position="324"/>
    </location>
</feature>
<dbReference type="GO" id="GO:0005737">
    <property type="term" value="C:cytoplasm"/>
    <property type="evidence" value="ECO:0007669"/>
    <property type="project" value="TreeGrafter"/>
</dbReference>
<organism evidence="6 7">
    <name type="scientific">Acanthaster planci</name>
    <name type="common">Crown-of-thorns starfish</name>
    <dbReference type="NCBI Taxonomy" id="133434"/>
    <lineage>
        <taxon>Eukaryota</taxon>
        <taxon>Metazoa</taxon>
        <taxon>Echinodermata</taxon>
        <taxon>Eleutherozoa</taxon>
        <taxon>Asterozoa</taxon>
        <taxon>Asteroidea</taxon>
        <taxon>Valvatacea</taxon>
        <taxon>Valvatida</taxon>
        <taxon>Acanthasteridae</taxon>
        <taxon>Acanthaster</taxon>
    </lineage>
</organism>
<dbReference type="OMA" id="IFVWGTG"/>
<evidence type="ECO:0000259" key="5">
    <source>
        <dbReference type="Pfam" id="PF25390"/>
    </source>
</evidence>
<dbReference type="InterPro" id="IPR058923">
    <property type="entry name" value="RCC1-like_dom"/>
</dbReference>
<feature type="repeat" description="RCC1" evidence="3">
    <location>
        <begin position="325"/>
        <end position="377"/>
    </location>
</feature>
<dbReference type="CTD" id="1104"/>
<dbReference type="PROSITE" id="PS00626">
    <property type="entry name" value="RCC1_2"/>
    <property type="match status" value="1"/>
</dbReference>
<sequence>MPPKRRLAVKNEKKPALQANGEPTPPKKAKVPPTLAHRSYRTQEGHVLTLGQGDVGQLGLGEDMYERKKPTLVPLPDGAQGKIVEAIAGGMHTVCLTSAGEIYTFGCNDEGALGHDTSEEGSEFQALKVDLAEKVVQVSCGDSHTAALTEDGKAYMWGTFRDANGPFGLTSGGTTEKLPYQIPLKDTVVKISSGNDHLCLLTSEGEIYSLGCGEQGQLGRIAEIFALRGGRKGTGILHEPTLVHCRRIRGHGKVLFDDIWCTAYGTFASMKGGGIYSWGLNNYHQLGFEDTKSWFMPEQVKAFSHLSVKDIRGGQHHTLILDTKGKVYSIGRTDYGRLGLGDECKESYKPAQVAVLDAEEVVTIGCGSSMSICTTKKGDVYSWGMGSNLQLGTGEEDDEPSPVRVRSKQLENRKAVTALAGGQHTVILACDS</sequence>
<dbReference type="PROSITE" id="PS50012">
    <property type="entry name" value="RCC1_3"/>
    <property type="match status" value="6"/>
</dbReference>
<feature type="repeat" description="RCC1" evidence="3">
    <location>
        <begin position="45"/>
        <end position="99"/>
    </location>
</feature>
<proteinExistence type="predicted"/>
<dbReference type="SUPFAM" id="SSF50985">
    <property type="entry name" value="RCC1/BLIP-II"/>
    <property type="match status" value="1"/>
</dbReference>
<evidence type="ECO:0000256" key="1">
    <source>
        <dbReference type="ARBA" id="ARBA00022658"/>
    </source>
</evidence>
<dbReference type="Pfam" id="PF25390">
    <property type="entry name" value="WD40_RLD"/>
    <property type="match status" value="1"/>
</dbReference>
<dbReference type="InterPro" id="IPR000408">
    <property type="entry name" value="Reg_chr_condens"/>
</dbReference>
<dbReference type="OrthoDB" id="61110at2759"/>
<protein>
    <submittedName>
        <fullName evidence="7 8">Regulator of chromosome condensation-like</fullName>
    </submittedName>
</protein>
<feature type="repeat" description="RCC1" evidence="3">
    <location>
        <begin position="378"/>
        <end position="431"/>
    </location>
</feature>
<dbReference type="RefSeq" id="XP_022092763.1">
    <property type="nucleotide sequence ID" value="XM_022237071.1"/>
</dbReference>
<feature type="repeat" description="RCC1" evidence="3">
    <location>
        <begin position="152"/>
        <end position="204"/>
    </location>
</feature>
<dbReference type="KEGG" id="aplc:110980415"/>
<evidence type="ECO:0000313" key="7">
    <source>
        <dbReference type="RefSeq" id="XP_022092763.1"/>
    </source>
</evidence>
<gene>
    <name evidence="7 8" type="primary">LOC110980415</name>
</gene>
<evidence type="ECO:0000313" key="6">
    <source>
        <dbReference type="Proteomes" id="UP000694845"/>
    </source>
</evidence>
<reference evidence="7 8" key="1">
    <citation type="submission" date="2025-04" db="UniProtKB">
        <authorList>
            <consortium name="RefSeq"/>
        </authorList>
    </citation>
    <scope>IDENTIFICATION</scope>
</reference>
<keyword evidence="6" id="KW-1185">Reference proteome</keyword>
<dbReference type="PANTHER" id="PTHR45982:SF1">
    <property type="entry name" value="REGULATOR OF CHROMOSOME CONDENSATION"/>
    <property type="match status" value="1"/>
</dbReference>
<dbReference type="GO" id="GO:0005085">
    <property type="term" value="F:guanyl-nucleotide exchange factor activity"/>
    <property type="evidence" value="ECO:0007669"/>
    <property type="project" value="TreeGrafter"/>
</dbReference>
<dbReference type="Gene3D" id="2.130.10.30">
    <property type="entry name" value="Regulator of chromosome condensation 1/beta-lactamase-inhibitor protein II"/>
    <property type="match status" value="1"/>
</dbReference>
<keyword evidence="1" id="KW-0344">Guanine-nucleotide releasing factor</keyword>
<dbReference type="InterPro" id="IPR009091">
    <property type="entry name" value="RCC1/BLIP-II"/>
</dbReference>
<feature type="repeat" description="RCC1" evidence="3">
    <location>
        <begin position="100"/>
        <end position="151"/>
    </location>
</feature>
<feature type="domain" description="RCC1-like" evidence="5">
    <location>
        <begin position="46"/>
        <end position="427"/>
    </location>
</feature>
<feature type="region of interest" description="Disordered" evidence="4">
    <location>
        <begin position="1"/>
        <end position="33"/>
    </location>
</feature>
<dbReference type="RefSeq" id="XP_022092772.1">
    <property type="nucleotide sequence ID" value="XM_022237080.1"/>
</dbReference>
<dbReference type="PANTHER" id="PTHR45982">
    <property type="entry name" value="REGULATOR OF CHROMOSOME CONDENSATION"/>
    <property type="match status" value="1"/>
</dbReference>
<dbReference type="InterPro" id="IPR051553">
    <property type="entry name" value="Ran_GTPase-activating"/>
</dbReference>
<name>A0A8B7YHN6_ACAPL</name>
<keyword evidence="2" id="KW-0677">Repeat</keyword>